<dbReference type="SUPFAM" id="SSF52821">
    <property type="entry name" value="Rhodanese/Cell cycle control phosphatase"/>
    <property type="match status" value="1"/>
</dbReference>
<dbReference type="GO" id="GO:0004792">
    <property type="term" value="F:thiosulfate-cyanide sulfurtransferase activity"/>
    <property type="evidence" value="ECO:0007669"/>
    <property type="project" value="InterPro"/>
</dbReference>
<dbReference type="InterPro" id="IPR001307">
    <property type="entry name" value="Thiosulphate_STrfase_CS"/>
</dbReference>
<dbReference type="PANTHER" id="PTHR10828">
    <property type="entry name" value="M-PHASE INDUCER PHOSPHATASE DUAL SPECIFICITY PHOSPHATASE CDC25"/>
    <property type="match status" value="1"/>
</dbReference>
<sequence>MNFTRITAAELGKLIKDPTKKSGTDYLVVDVRDSDYEGGHIPGALNVPSYEMRDRVDGLAKELSDVPILVFHCALSQVRGPKSARIYSEYVYNVIQSNNKSFENYAPKLREQQISVLTGGFSSWYNQFKNDPEMLEDIDHDLWS</sequence>
<dbReference type="SMART" id="SM00450">
    <property type="entry name" value="RHOD"/>
    <property type="match status" value="1"/>
</dbReference>
<gene>
    <name evidence="2" type="ORF">AYI68_g3434</name>
</gene>
<dbReference type="GO" id="GO:0005634">
    <property type="term" value="C:nucleus"/>
    <property type="evidence" value="ECO:0007669"/>
    <property type="project" value="TreeGrafter"/>
</dbReference>
<protein>
    <submittedName>
        <fullName evidence="2">Dual specificity phosphatase ibp1</fullName>
    </submittedName>
</protein>
<proteinExistence type="predicted"/>
<dbReference type="PANTHER" id="PTHR10828:SF38">
    <property type="entry name" value="ARSENICAL-RESISTANCE PROTEIN 2-RELATED"/>
    <property type="match status" value="1"/>
</dbReference>
<dbReference type="PROSITE" id="PS50206">
    <property type="entry name" value="RHODANESE_3"/>
    <property type="match status" value="1"/>
</dbReference>
<dbReference type="Proteomes" id="UP000187455">
    <property type="component" value="Unassembled WGS sequence"/>
</dbReference>
<accession>A0A1R0GZY1</accession>
<dbReference type="OrthoDB" id="102559at2759"/>
<comment type="caution">
    <text evidence="2">The sequence shown here is derived from an EMBL/GenBank/DDBJ whole genome shotgun (WGS) entry which is preliminary data.</text>
</comment>
<dbReference type="GO" id="GO:0004725">
    <property type="term" value="F:protein tyrosine phosphatase activity"/>
    <property type="evidence" value="ECO:0007669"/>
    <property type="project" value="TreeGrafter"/>
</dbReference>
<reference evidence="2 3" key="1">
    <citation type="journal article" date="2016" name="Mol. Biol. Evol.">
        <title>Genome-Wide Survey of Gut Fungi (Harpellales) Reveals the First Horizontally Transferred Ubiquitin Gene from a Mosquito Host.</title>
        <authorList>
            <person name="Wang Y."/>
            <person name="White M.M."/>
            <person name="Kvist S."/>
            <person name="Moncalvo J.M."/>
        </authorList>
    </citation>
    <scope>NUCLEOTIDE SEQUENCE [LARGE SCALE GENOMIC DNA]</scope>
    <source>
        <strain evidence="2 3">ALG-7-W6</strain>
    </source>
</reference>
<dbReference type="GO" id="GO:0005737">
    <property type="term" value="C:cytoplasm"/>
    <property type="evidence" value="ECO:0007669"/>
    <property type="project" value="TreeGrafter"/>
</dbReference>
<feature type="domain" description="Rhodanese" evidence="1">
    <location>
        <begin position="22"/>
        <end position="129"/>
    </location>
</feature>
<evidence type="ECO:0000259" key="1">
    <source>
        <dbReference type="PROSITE" id="PS50206"/>
    </source>
</evidence>
<dbReference type="InterPro" id="IPR036873">
    <property type="entry name" value="Rhodanese-like_dom_sf"/>
</dbReference>
<name>A0A1R0GZY1_9FUNG</name>
<dbReference type="AlphaFoldDB" id="A0A1R0GZY1"/>
<keyword evidence="3" id="KW-1185">Reference proteome</keyword>
<dbReference type="PROSITE" id="PS00380">
    <property type="entry name" value="RHODANESE_1"/>
    <property type="match status" value="1"/>
</dbReference>
<organism evidence="2 3">
    <name type="scientific">Smittium mucronatum</name>
    <dbReference type="NCBI Taxonomy" id="133383"/>
    <lineage>
        <taxon>Eukaryota</taxon>
        <taxon>Fungi</taxon>
        <taxon>Fungi incertae sedis</taxon>
        <taxon>Zoopagomycota</taxon>
        <taxon>Kickxellomycotina</taxon>
        <taxon>Harpellomycetes</taxon>
        <taxon>Harpellales</taxon>
        <taxon>Legeriomycetaceae</taxon>
        <taxon>Smittium</taxon>
    </lineage>
</organism>
<evidence type="ECO:0000313" key="3">
    <source>
        <dbReference type="Proteomes" id="UP000187455"/>
    </source>
</evidence>
<dbReference type="STRING" id="133383.A0A1R0GZY1"/>
<evidence type="ECO:0000313" key="2">
    <source>
        <dbReference type="EMBL" id="OLY82445.1"/>
    </source>
</evidence>
<dbReference type="Gene3D" id="3.40.250.10">
    <property type="entry name" value="Rhodanese-like domain"/>
    <property type="match status" value="1"/>
</dbReference>
<dbReference type="EMBL" id="LSSL01001529">
    <property type="protein sequence ID" value="OLY82445.1"/>
    <property type="molecule type" value="Genomic_DNA"/>
</dbReference>
<dbReference type="InterPro" id="IPR001763">
    <property type="entry name" value="Rhodanese-like_dom"/>
</dbReference>
<dbReference type="Pfam" id="PF00581">
    <property type="entry name" value="Rhodanese"/>
    <property type="match status" value="1"/>
</dbReference>